<keyword evidence="1" id="KW-0496">Mitochondrion</keyword>
<name>A0A895KUC9_9APHY</name>
<dbReference type="GeneID" id="67278524"/>
<accession>A0A895KUC9</accession>
<dbReference type="AlphaFoldDB" id="A0A895KUC9"/>
<evidence type="ECO:0000313" key="1">
    <source>
        <dbReference type="EMBL" id="QRZ60389.1"/>
    </source>
</evidence>
<organism evidence="1">
    <name type="scientific">Phanerochaete carnosa</name>
    <dbReference type="NCBI Taxonomy" id="231932"/>
    <lineage>
        <taxon>Eukaryota</taxon>
        <taxon>Fungi</taxon>
        <taxon>Dikarya</taxon>
        <taxon>Basidiomycota</taxon>
        <taxon>Agaricomycotina</taxon>
        <taxon>Agaricomycetes</taxon>
        <taxon>Polyporales</taxon>
        <taxon>Phanerochaetaceae</taxon>
        <taxon>Phanerochaete</taxon>
    </lineage>
</organism>
<dbReference type="RefSeq" id="YP_010170407.1">
    <property type="nucleotide sequence ID" value="NC_057606.1"/>
</dbReference>
<proteinExistence type="predicted"/>
<geneLocation type="mitochondrion" evidence="1"/>
<reference evidence="1" key="1">
    <citation type="journal article" date="2020" name="Int. J. Biol. Macromol.">
        <title>The 206 kbp mitochondrial genome of Phanerochaete carnosa reveals dynamics of introns, accumulation of repeat sequences and plasmid-derived genes.</title>
        <authorList>
            <person name="Wang X."/>
            <person name="Song A."/>
            <person name="Wang F."/>
            <person name="Chen M."/>
            <person name="Li X."/>
            <person name="Li Q."/>
            <person name="Liu N."/>
        </authorList>
    </citation>
    <scope>NUCLEOTIDE SEQUENCE</scope>
</reference>
<sequence length="108" mass="12528">MIKLTELTGNINTKVNNLGGNDNLIGTVIAIRKNLKKSNFEKYIKSVQEQPNKKHYIPEGYAVMLYFDHRLARIVRHLFNPNLTFWGKKTWGCGCFLRSIKKCKITEN</sequence>
<gene>
    <name evidence="1" type="primary">orf108</name>
</gene>
<dbReference type="EMBL" id="MT090080">
    <property type="protein sequence ID" value="QRZ60389.1"/>
    <property type="molecule type" value="Genomic_DNA"/>
</dbReference>
<protein>
    <submittedName>
        <fullName evidence="1">Uncharacterized protein</fullName>
    </submittedName>
</protein>